<reference evidence="1 2" key="1">
    <citation type="journal article" date="2016" name="Sci. Rep.">
        <title>A proposed integrated approach for the preclinical evaluation of phage therapy in Pseudomonas infections.</title>
        <authorList>
            <person name="Danis-Wlodarczyk K."/>
            <person name="Vandenheuvel D."/>
            <person name="Jang H.B."/>
            <person name="Briers Y."/>
            <person name="Olszak T."/>
            <person name="Arabski M."/>
            <person name="Wasik S."/>
            <person name="Drabik M."/>
            <person name="Higgins G."/>
            <person name="Tyrrell J."/>
            <person name="Harvey B.J."/>
            <person name="Noben J.P."/>
            <person name="Lavigne R."/>
            <person name="Drulis-Kawa Z."/>
        </authorList>
    </citation>
    <scope>NUCLEOTIDE SEQUENCE [LARGE SCALE GENOMIC DNA]</scope>
</reference>
<evidence type="ECO:0000313" key="1">
    <source>
        <dbReference type="EMBL" id="ANM45108.1"/>
    </source>
</evidence>
<dbReference type="Proteomes" id="UP000224336">
    <property type="component" value="Segment"/>
</dbReference>
<proteinExistence type="predicted"/>
<name>A0A192Y5W3_9CAUD</name>
<evidence type="ECO:0000313" key="2">
    <source>
        <dbReference type="Proteomes" id="UP000224336"/>
    </source>
</evidence>
<gene>
    <name evidence="1" type="ORF">KTN4_350</name>
</gene>
<organism evidence="1 2">
    <name type="scientific">Pseudomonas phage KTN4</name>
    <dbReference type="NCBI Taxonomy" id="1862701"/>
    <lineage>
        <taxon>Viruses</taxon>
        <taxon>Duplodnaviria</taxon>
        <taxon>Heunggongvirae</taxon>
        <taxon>Uroviricota</taxon>
        <taxon>Caudoviricetes</taxon>
        <taxon>Chimalliviridae</taxon>
        <taxon>Phikzvirus</taxon>
        <taxon>Phikzvirus phiKZ</taxon>
    </lineage>
</organism>
<protein>
    <submittedName>
        <fullName evidence="1">Uncharacterized protein</fullName>
    </submittedName>
</protein>
<dbReference type="EMBL" id="KU521356">
    <property type="protein sequence ID" value="ANM45108.1"/>
    <property type="molecule type" value="Genomic_DNA"/>
</dbReference>
<accession>A0A192Y5W3</accession>
<sequence>MSNSNMDMLYYTNVNWEQYFHHVKQRADDTVKVMYKPEYEDLIDEACRPLIKWFNQFINVATIYCCSGHVDEETGGSPGYISLLFKDTNAENSAMRLLREAMCKGRECKIPFEIELGAYFGHLHETIDQNHWVANLVIRTNSYKRKNTYDRYWHRLYNIITTCNTEGLYTV</sequence>